<comment type="caution">
    <text evidence="1">The sequence shown here is derived from an EMBL/GenBank/DDBJ whole genome shotgun (WGS) entry which is preliminary data.</text>
</comment>
<dbReference type="Pfam" id="PF11009">
    <property type="entry name" value="BrxC"/>
    <property type="match status" value="1"/>
</dbReference>
<reference evidence="1 2" key="1">
    <citation type="submission" date="2018-06" db="EMBL/GenBank/DDBJ databases">
        <title>Genomic Encyclopedia of Archaeal and Bacterial Type Strains, Phase II (KMG-II): from individual species to whole genera.</title>
        <authorList>
            <person name="Goeker M."/>
        </authorList>
    </citation>
    <scope>NUCLEOTIDE SEQUENCE [LARGE SCALE GENOMIC DNA]</scope>
    <source>
        <strain evidence="1 2">DSM 29821</strain>
    </source>
</reference>
<dbReference type="EMBL" id="QLMA01000003">
    <property type="protein sequence ID" value="RAJ83562.1"/>
    <property type="molecule type" value="Genomic_DNA"/>
</dbReference>
<accession>A0A327W446</accession>
<keyword evidence="2" id="KW-1185">Reference proteome</keyword>
<proteinExistence type="predicted"/>
<dbReference type="OrthoDB" id="677051at2"/>
<dbReference type="RefSeq" id="WP_111592199.1">
    <property type="nucleotide sequence ID" value="NZ_QLMA01000003.1"/>
</dbReference>
<dbReference type="Proteomes" id="UP000249819">
    <property type="component" value="Unassembled WGS sequence"/>
</dbReference>
<dbReference type="InterPro" id="IPR022551">
    <property type="entry name" value="BrxC"/>
</dbReference>
<protein>
    <submittedName>
        <fullName evidence="1">Bacillithiol system protein YtxJ</fullName>
    </submittedName>
</protein>
<evidence type="ECO:0000313" key="2">
    <source>
        <dbReference type="Proteomes" id="UP000249819"/>
    </source>
</evidence>
<dbReference type="NCBIfam" id="TIGR04019">
    <property type="entry name" value="B_thiol_YtxJ"/>
    <property type="match status" value="1"/>
</dbReference>
<dbReference type="AlphaFoldDB" id="A0A327W446"/>
<dbReference type="Gene3D" id="3.40.30.10">
    <property type="entry name" value="Glutaredoxin"/>
    <property type="match status" value="1"/>
</dbReference>
<name>A0A327W446_9BACT</name>
<organism evidence="1 2">
    <name type="scientific">Chitinophaga dinghuensis</name>
    <dbReference type="NCBI Taxonomy" id="1539050"/>
    <lineage>
        <taxon>Bacteria</taxon>
        <taxon>Pseudomonadati</taxon>
        <taxon>Bacteroidota</taxon>
        <taxon>Chitinophagia</taxon>
        <taxon>Chitinophagales</taxon>
        <taxon>Chitinophagaceae</taxon>
        <taxon>Chitinophaga</taxon>
    </lineage>
</organism>
<evidence type="ECO:0000313" key="1">
    <source>
        <dbReference type="EMBL" id="RAJ83562.1"/>
    </source>
</evidence>
<sequence>MNWIALTNEEQLQQINAASAEQTIAIFKHSTRCSISSMAKSRLERTVVPEALTFYYLDLISYRSVSNAIEAMYGVPHESPQILLIRNGKCIYDESHNGIRMEEIADHIA</sequence>
<gene>
    <name evidence="1" type="ORF">CLV59_103530</name>
</gene>